<dbReference type="SUPFAM" id="SSF56784">
    <property type="entry name" value="HAD-like"/>
    <property type="match status" value="1"/>
</dbReference>
<protein>
    <recommendedName>
        <fullName evidence="4">HAD family hydrolase</fullName>
    </recommendedName>
</protein>
<dbReference type="Pfam" id="PF13419">
    <property type="entry name" value="HAD_2"/>
    <property type="match status" value="1"/>
</dbReference>
<sequence>MVLATSGKPDQVDHFLDLLQCRDLLTAWTTSEDVGSTKPDTDLIEESLRRAGQERGIMLGDSRWDFESARRAGVQGVGVLTGGFSEPEPARRRCGRGLAAGRRPARAARREPARGAVTRSAPDAAPDGRDESATERADRNWNEPAAGACGSPRPASRCSPGSC</sequence>
<feature type="compositionally biased region" description="Basic and acidic residues" evidence="1">
    <location>
        <begin position="126"/>
        <end position="141"/>
    </location>
</feature>
<feature type="region of interest" description="Disordered" evidence="1">
    <location>
        <begin position="79"/>
        <end position="163"/>
    </location>
</feature>
<evidence type="ECO:0000256" key="1">
    <source>
        <dbReference type="SAM" id="MobiDB-lite"/>
    </source>
</evidence>
<evidence type="ECO:0000313" key="3">
    <source>
        <dbReference type="Proteomes" id="UP001157017"/>
    </source>
</evidence>
<dbReference type="InterPro" id="IPR023214">
    <property type="entry name" value="HAD_sf"/>
</dbReference>
<dbReference type="CDD" id="cd01427">
    <property type="entry name" value="HAD_like"/>
    <property type="match status" value="1"/>
</dbReference>
<dbReference type="PANTHER" id="PTHR43434:SF16">
    <property type="entry name" value="BLL8046 PROTEIN"/>
    <property type="match status" value="1"/>
</dbReference>
<name>A0ABQ6JE78_9ACTN</name>
<evidence type="ECO:0008006" key="4">
    <source>
        <dbReference type="Google" id="ProtNLM"/>
    </source>
</evidence>
<dbReference type="Gene3D" id="3.40.50.1000">
    <property type="entry name" value="HAD superfamily/HAD-like"/>
    <property type="match status" value="1"/>
</dbReference>
<keyword evidence="3" id="KW-1185">Reference proteome</keyword>
<accession>A0ABQ6JE78</accession>
<dbReference type="PANTHER" id="PTHR43434">
    <property type="entry name" value="PHOSPHOGLYCOLATE PHOSPHATASE"/>
    <property type="match status" value="1"/>
</dbReference>
<dbReference type="Proteomes" id="UP001157017">
    <property type="component" value="Unassembled WGS sequence"/>
</dbReference>
<dbReference type="InterPro" id="IPR041492">
    <property type="entry name" value="HAD_2"/>
</dbReference>
<dbReference type="NCBIfam" id="TIGR01549">
    <property type="entry name" value="HAD-SF-IA-v1"/>
    <property type="match status" value="1"/>
</dbReference>
<dbReference type="InterPro" id="IPR050155">
    <property type="entry name" value="HAD-like_hydrolase_sf"/>
</dbReference>
<organism evidence="2 3">
    <name type="scientific">Angustibacter aerolatus</name>
    <dbReference type="NCBI Taxonomy" id="1162965"/>
    <lineage>
        <taxon>Bacteria</taxon>
        <taxon>Bacillati</taxon>
        <taxon>Actinomycetota</taxon>
        <taxon>Actinomycetes</taxon>
        <taxon>Kineosporiales</taxon>
        <taxon>Kineosporiaceae</taxon>
    </lineage>
</organism>
<dbReference type="InterPro" id="IPR006439">
    <property type="entry name" value="HAD-SF_hydro_IA"/>
</dbReference>
<gene>
    <name evidence="2" type="ORF">GCM10025868_17400</name>
</gene>
<comment type="caution">
    <text evidence="2">The sequence shown here is derived from an EMBL/GenBank/DDBJ whole genome shotgun (WGS) entry which is preliminary data.</text>
</comment>
<reference evidence="3" key="1">
    <citation type="journal article" date="2019" name="Int. J. Syst. Evol. Microbiol.">
        <title>The Global Catalogue of Microorganisms (GCM) 10K type strain sequencing project: providing services to taxonomists for standard genome sequencing and annotation.</title>
        <authorList>
            <consortium name="The Broad Institute Genomics Platform"/>
            <consortium name="The Broad Institute Genome Sequencing Center for Infectious Disease"/>
            <person name="Wu L."/>
            <person name="Ma J."/>
        </authorList>
    </citation>
    <scope>NUCLEOTIDE SEQUENCE [LARGE SCALE GENOMIC DNA]</scope>
    <source>
        <strain evidence="3">NBRC 108730</strain>
    </source>
</reference>
<evidence type="ECO:0000313" key="2">
    <source>
        <dbReference type="EMBL" id="GMA86490.1"/>
    </source>
</evidence>
<dbReference type="EMBL" id="BSUZ01000001">
    <property type="protein sequence ID" value="GMA86490.1"/>
    <property type="molecule type" value="Genomic_DNA"/>
</dbReference>
<dbReference type="InterPro" id="IPR036412">
    <property type="entry name" value="HAD-like_sf"/>
</dbReference>
<proteinExistence type="predicted"/>